<organism evidence="2 3">
    <name type="scientific">Polaribacter sejongensis</name>
    <dbReference type="NCBI Taxonomy" id="985043"/>
    <lineage>
        <taxon>Bacteria</taxon>
        <taxon>Pseudomonadati</taxon>
        <taxon>Bacteroidota</taxon>
        <taxon>Flavobacteriia</taxon>
        <taxon>Flavobacteriales</taxon>
        <taxon>Flavobacteriaceae</taxon>
    </lineage>
</organism>
<reference evidence="2 3" key="1">
    <citation type="submission" date="2017-02" db="EMBL/GenBank/DDBJ databases">
        <title>Trade-off between light-utilization and light-protection in marine flavobacteria.</title>
        <authorList>
            <person name="Kumagai Y."/>
            <person name="Yoshizawa S."/>
            <person name="Kogure K."/>
            <person name="Iwasaki W."/>
        </authorList>
    </citation>
    <scope>NUCLEOTIDE SEQUENCE [LARGE SCALE GENOMIC DNA]</scope>
    <source>
        <strain evidence="2 3">KCTC 23670</strain>
    </source>
</reference>
<proteinExistence type="predicted"/>
<name>A0ABM6Q1N2_9FLAO</name>
<dbReference type="EMBL" id="CP019336">
    <property type="protein sequence ID" value="AUC22917.1"/>
    <property type="molecule type" value="Genomic_DNA"/>
</dbReference>
<keyword evidence="1" id="KW-0732">Signal</keyword>
<evidence type="ECO:0000313" key="2">
    <source>
        <dbReference type="EMBL" id="AUC22917.1"/>
    </source>
</evidence>
<evidence type="ECO:0008006" key="4">
    <source>
        <dbReference type="Google" id="ProtNLM"/>
    </source>
</evidence>
<gene>
    <name evidence="2" type="ORF">BTO15_12820</name>
</gene>
<evidence type="ECO:0000256" key="1">
    <source>
        <dbReference type="SAM" id="SignalP"/>
    </source>
</evidence>
<feature type="signal peptide" evidence="1">
    <location>
        <begin position="1"/>
        <end position="26"/>
    </location>
</feature>
<sequence length="235" mass="24866">MKTMKTNYLKLTVLGIMIMVASAMNAQRTETSTNAATDFTKQANTVLGDAGGSIKVIDNKGTIKYLQSSNGVTMFTDTAPDGGVITTWQLGGTLTDDTYIDASGAIFAITGIDGIDSTAGDAENSAATAFDTTGYSLLVRDEATGETKKLLMTNFIDVLWDETELTADVTTDFTVDAVGILATTNVNRVSVYRNGAKLRSGTDYTITTVNEVNIVVASLGGTAYTGDVFEVHFIK</sequence>
<accession>A0ABM6Q1N2</accession>
<keyword evidence="3" id="KW-1185">Reference proteome</keyword>
<dbReference type="Proteomes" id="UP000232721">
    <property type="component" value="Chromosome"/>
</dbReference>
<evidence type="ECO:0000313" key="3">
    <source>
        <dbReference type="Proteomes" id="UP000232721"/>
    </source>
</evidence>
<protein>
    <recommendedName>
        <fullName evidence="4">Lipocalin-like domain-containing protein</fullName>
    </recommendedName>
</protein>
<feature type="chain" id="PRO_5047315960" description="Lipocalin-like domain-containing protein" evidence="1">
    <location>
        <begin position="27"/>
        <end position="235"/>
    </location>
</feature>